<keyword evidence="5 7" id="KW-0028">Amino-acid biosynthesis</keyword>
<evidence type="ECO:0000259" key="8">
    <source>
        <dbReference type="Pfam" id="PF03807"/>
    </source>
</evidence>
<comment type="pathway">
    <text evidence="5 7">Amino-acid biosynthesis; L-proline biosynthesis; L-proline from L-glutamate 5-semialdehyde: step 1/1.</text>
</comment>
<dbReference type="PROSITE" id="PS00521">
    <property type="entry name" value="P5CR"/>
    <property type="match status" value="1"/>
</dbReference>
<name>L1MJV4_9CORY</name>
<keyword evidence="2 5" id="KW-0521">NADP</keyword>
<keyword evidence="3 5" id="KW-0560">Oxidoreductase</keyword>
<feature type="domain" description="Pyrroline-5-carboxylate reductase catalytic N-terminal" evidence="8">
    <location>
        <begin position="3"/>
        <end position="100"/>
    </location>
</feature>
<dbReference type="Pfam" id="PF03807">
    <property type="entry name" value="F420_oxidored"/>
    <property type="match status" value="1"/>
</dbReference>
<dbReference type="GO" id="GO:0055129">
    <property type="term" value="P:L-proline biosynthetic process"/>
    <property type="evidence" value="ECO:0007669"/>
    <property type="project" value="UniProtKB-UniRule"/>
</dbReference>
<evidence type="ECO:0000313" key="10">
    <source>
        <dbReference type="EMBL" id="EKX91517.1"/>
    </source>
</evidence>
<sequence>MPKIAVIGGGKIGEALIAGLIAGGVPPKDIHVANRRPERGKELVEAYGIIDFVDHQQATDGTDVVFLCVKPKDTVPVLADLADFIDNNESDTAVISMAAGVTLKQLEDAVSAGTPVVRVMPNTPMLVGEGMNVVVPGRFVSEEQLDSIVELLGMVGDVVVTEETHMDAVTALSGSAPAYIFLVAEAMVDAGVSLGLSRDLAKRLTVGAVSGAGAMLSQPDAEPYELRSHVASPGGTTIAAIRALEEGGIRAAMYRATEASARRSRELGQG</sequence>
<comment type="function">
    <text evidence="4 5">Catalyzes the reduction of 1-pyrroline-5-carboxylate (PCA) to L-proline.</text>
</comment>
<dbReference type="SUPFAM" id="SSF51735">
    <property type="entry name" value="NAD(P)-binding Rossmann-fold domains"/>
    <property type="match status" value="1"/>
</dbReference>
<dbReference type="PATRIC" id="fig|1035195.3.peg.526"/>
<protein>
    <recommendedName>
        <fullName evidence="5 6">Pyrroline-5-carboxylate reductase</fullName>
        <shortName evidence="5">P5C reductase</shortName>
        <shortName evidence="5">P5CR</shortName>
        <ecNumber evidence="5 6">1.5.1.2</ecNumber>
    </recommendedName>
    <alternativeName>
        <fullName evidence="5">PCA reductase</fullName>
    </alternativeName>
</protein>
<evidence type="ECO:0000256" key="4">
    <source>
        <dbReference type="ARBA" id="ARBA00058118"/>
    </source>
</evidence>
<dbReference type="InterPro" id="IPR008927">
    <property type="entry name" value="6-PGluconate_DH-like_C_sf"/>
</dbReference>
<dbReference type="PIRSF" id="PIRSF000193">
    <property type="entry name" value="Pyrrol-5-carb_rd"/>
    <property type="match status" value="1"/>
</dbReference>
<evidence type="ECO:0000256" key="3">
    <source>
        <dbReference type="ARBA" id="ARBA00023002"/>
    </source>
</evidence>
<keyword evidence="5" id="KW-0963">Cytoplasm</keyword>
<keyword evidence="11" id="KW-1185">Reference proteome</keyword>
<dbReference type="STRING" id="1035195.HMPREF9997_00587"/>
<dbReference type="SUPFAM" id="SSF48179">
    <property type="entry name" value="6-phosphogluconate dehydrogenase C-terminal domain-like"/>
    <property type="match status" value="1"/>
</dbReference>
<reference evidence="10 11" key="1">
    <citation type="submission" date="2012-05" db="EMBL/GenBank/DDBJ databases">
        <authorList>
            <person name="Weinstock G."/>
            <person name="Sodergren E."/>
            <person name="Lobos E.A."/>
            <person name="Fulton L."/>
            <person name="Fulton R."/>
            <person name="Courtney L."/>
            <person name="Fronick C."/>
            <person name="O'Laughlin M."/>
            <person name="Godfrey J."/>
            <person name="Wilson R.M."/>
            <person name="Miner T."/>
            <person name="Farmer C."/>
            <person name="Delehaunty K."/>
            <person name="Cordes M."/>
            <person name="Minx P."/>
            <person name="Tomlinson C."/>
            <person name="Chen J."/>
            <person name="Wollam A."/>
            <person name="Pepin K.H."/>
            <person name="Bhonagiri V."/>
            <person name="Zhang X."/>
            <person name="Suruliraj S."/>
            <person name="Warren W."/>
            <person name="Mitreva M."/>
            <person name="Mardis E.R."/>
            <person name="Wilson R.K."/>
        </authorList>
    </citation>
    <scope>NUCLEOTIDE SEQUENCE [LARGE SCALE GENOMIC DNA]</scope>
    <source>
        <strain evidence="10 11">F0235</strain>
    </source>
</reference>
<dbReference type="RefSeq" id="WP_006062837.1">
    <property type="nucleotide sequence ID" value="NZ_KB290827.1"/>
</dbReference>
<comment type="caution">
    <text evidence="10">The sequence shown here is derived from an EMBL/GenBank/DDBJ whole genome shotgun (WGS) entry which is preliminary data.</text>
</comment>
<dbReference type="Gene3D" id="3.40.50.720">
    <property type="entry name" value="NAD(P)-binding Rossmann-like Domain"/>
    <property type="match status" value="1"/>
</dbReference>
<dbReference type="FunFam" id="1.10.3730.10:FF:000001">
    <property type="entry name" value="Pyrroline-5-carboxylate reductase"/>
    <property type="match status" value="1"/>
</dbReference>
<dbReference type="eggNOG" id="COG0345">
    <property type="taxonomic scope" value="Bacteria"/>
</dbReference>
<dbReference type="AlphaFoldDB" id="L1MJV4"/>
<evidence type="ECO:0000259" key="9">
    <source>
        <dbReference type="Pfam" id="PF14748"/>
    </source>
</evidence>
<dbReference type="HOGENOM" id="CLU_042344_0_0_11"/>
<dbReference type="PANTHER" id="PTHR11645:SF0">
    <property type="entry name" value="PYRROLINE-5-CARBOXYLATE REDUCTASE 3"/>
    <property type="match status" value="1"/>
</dbReference>
<proteinExistence type="inferred from homology"/>
<dbReference type="Proteomes" id="UP000010445">
    <property type="component" value="Unassembled WGS sequence"/>
</dbReference>
<comment type="catalytic activity">
    <reaction evidence="5">
        <text>L-proline + NAD(+) = (S)-1-pyrroline-5-carboxylate + NADH + 2 H(+)</text>
        <dbReference type="Rhea" id="RHEA:14105"/>
        <dbReference type="ChEBI" id="CHEBI:15378"/>
        <dbReference type="ChEBI" id="CHEBI:17388"/>
        <dbReference type="ChEBI" id="CHEBI:57540"/>
        <dbReference type="ChEBI" id="CHEBI:57945"/>
        <dbReference type="ChEBI" id="CHEBI:60039"/>
        <dbReference type="EC" id="1.5.1.2"/>
    </reaction>
</comment>
<evidence type="ECO:0000256" key="6">
    <source>
        <dbReference type="NCBIfam" id="TIGR00112"/>
    </source>
</evidence>
<comment type="catalytic activity">
    <reaction evidence="5 7">
        <text>L-proline + NADP(+) = (S)-1-pyrroline-5-carboxylate + NADPH + 2 H(+)</text>
        <dbReference type="Rhea" id="RHEA:14109"/>
        <dbReference type="ChEBI" id="CHEBI:15378"/>
        <dbReference type="ChEBI" id="CHEBI:17388"/>
        <dbReference type="ChEBI" id="CHEBI:57783"/>
        <dbReference type="ChEBI" id="CHEBI:58349"/>
        <dbReference type="ChEBI" id="CHEBI:60039"/>
        <dbReference type="EC" id="1.5.1.2"/>
    </reaction>
</comment>
<dbReference type="EC" id="1.5.1.2" evidence="5 6"/>
<comment type="subcellular location">
    <subcellularLocation>
        <location evidence="5">Cytoplasm</location>
    </subcellularLocation>
</comment>
<dbReference type="HAMAP" id="MF_01925">
    <property type="entry name" value="P5C_reductase"/>
    <property type="match status" value="1"/>
</dbReference>
<dbReference type="OrthoDB" id="9805754at2"/>
<dbReference type="InterPro" id="IPR029036">
    <property type="entry name" value="P5CR_dimer"/>
</dbReference>
<evidence type="ECO:0000256" key="2">
    <source>
        <dbReference type="ARBA" id="ARBA00022857"/>
    </source>
</evidence>
<dbReference type="Gene3D" id="1.10.3730.10">
    <property type="entry name" value="ProC C-terminal domain-like"/>
    <property type="match status" value="1"/>
</dbReference>
<dbReference type="EMBL" id="AMEM01000011">
    <property type="protein sequence ID" value="EKX91517.1"/>
    <property type="molecule type" value="Genomic_DNA"/>
</dbReference>
<accession>L1MJV4</accession>
<dbReference type="NCBIfam" id="TIGR00112">
    <property type="entry name" value="proC"/>
    <property type="match status" value="1"/>
</dbReference>
<evidence type="ECO:0000256" key="5">
    <source>
        <dbReference type="HAMAP-Rule" id="MF_01925"/>
    </source>
</evidence>
<dbReference type="GO" id="GO:0005737">
    <property type="term" value="C:cytoplasm"/>
    <property type="evidence" value="ECO:0007669"/>
    <property type="project" value="UniProtKB-SubCell"/>
</dbReference>
<evidence type="ECO:0000256" key="1">
    <source>
        <dbReference type="ARBA" id="ARBA00005525"/>
    </source>
</evidence>
<comment type="similarity">
    <text evidence="1 5 7">Belongs to the pyrroline-5-carboxylate reductase family.</text>
</comment>
<dbReference type="PANTHER" id="PTHR11645">
    <property type="entry name" value="PYRROLINE-5-CARBOXYLATE REDUCTASE"/>
    <property type="match status" value="1"/>
</dbReference>
<dbReference type="UniPathway" id="UPA00098">
    <property type="reaction ID" value="UER00361"/>
</dbReference>
<dbReference type="InterPro" id="IPR000304">
    <property type="entry name" value="Pyrroline-COOH_reductase"/>
</dbReference>
<evidence type="ECO:0000256" key="7">
    <source>
        <dbReference type="RuleBase" id="RU003903"/>
    </source>
</evidence>
<dbReference type="Pfam" id="PF14748">
    <property type="entry name" value="P5CR_dimer"/>
    <property type="match status" value="1"/>
</dbReference>
<dbReference type="InterPro" id="IPR028939">
    <property type="entry name" value="P5C_Rdtase_cat_N"/>
</dbReference>
<gene>
    <name evidence="5" type="primary">proC</name>
    <name evidence="10" type="ORF">HMPREF9997_00587</name>
</gene>
<feature type="domain" description="Pyrroline-5-carboxylate reductase dimerisation" evidence="9">
    <location>
        <begin position="163"/>
        <end position="267"/>
    </location>
</feature>
<dbReference type="InterPro" id="IPR036291">
    <property type="entry name" value="NAD(P)-bd_dom_sf"/>
</dbReference>
<dbReference type="GO" id="GO:0004735">
    <property type="term" value="F:pyrroline-5-carboxylate reductase activity"/>
    <property type="evidence" value="ECO:0007669"/>
    <property type="project" value="UniProtKB-UniRule"/>
</dbReference>
<organism evidence="10 11">
    <name type="scientific">Corynebacterium durum F0235</name>
    <dbReference type="NCBI Taxonomy" id="1035195"/>
    <lineage>
        <taxon>Bacteria</taxon>
        <taxon>Bacillati</taxon>
        <taxon>Actinomycetota</taxon>
        <taxon>Actinomycetes</taxon>
        <taxon>Mycobacteriales</taxon>
        <taxon>Corynebacteriaceae</taxon>
        <taxon>Corynebacterium</taxon>
    </lineage>
</organism>
<keyword evidence="5 7" id="KW-0641">Proline biosynthesis</keyword>
<dbReference type="InterPro" id="IPR053790">
    <property type="entry name" value="P5CR-like_CS"/>
</dbReference>
<evidence type="ECO:0000313" key="11">
    <source>
        <dbReference type="Proteomes" id="UP000010445"/>
    </source>
</evidence>